<evidence type="ECO:0000313" key="10">
    <source>
        <dbReference type="Proteomes" id="UP000037397"/>
    </source>
</evidence>
<evidence type="ECO:0000256" key="1">
    <source>
        <dbReference type="ARBA" id="ARBA00004651"/>
    </source>
</evidence>
<organism evidence="9 10">
    <name type="scientific">Luteipulveratus halotolerans</name>
    <dbReference type="NCBI Taxonomy" id="1631356"/>
    <lineage>
        <taxon>Bacteria</taxon>
        <taxon>Bacillati</taxon>
        <taxon>Actinomycetota</taxon>
        <taxon>Actinomycetes</taxon>
        <taxon>Micrococcales</taxon>
        <taxon>Dermacoccaceae</taxon>
        <taxon>Luteipulveratus</taxon>
    </lineage>
</organism>
<evidence type="ECO:0000256" key="5">
    <source>
        <dbReference type="ARBA" id="ARBA00022989"/>
    </source>
</evidence>
<evidence type="ECO:0000256" key="2">
    <source>
        <dbReference type="ARBA" id="ARBA00008193"/>
    </source>
</evidence>
<dbReference type="STRING" id="1631356.VV01_07290"/>
<comment type="subcellular location">
    <subcellularLocation>
        <location evidence="1">Cell membrane</location>
        <topology evidence="1">Multi-pass membrane protein</topology>
    </subcellularLocation>
</comment>
<feature type="transmembrane region" description="Helical" evidence="7">
    <location>
        <begin position="12"/>
        <end position="29"/>
    </location>
</feature>
<evidence type="ECO:0000256" key="7">
    <source>
        <dbReference type="SAM" id="Phobius"/>
    </source>
</evidence>
<reference evidence="10" key="1">
    <citation type="submission" date="2015-03" db="EMBL/GenBank/DDBJ databases">
        <title>Luteipulveratus halotolerans sp. nov., a novel actinobacterium (Dermacoccaceae) from Sarawak, Malaysia.</title>
        <authorList>
            <person name="Juboi H."/>
            <person name="Basik A."/>
            <person name="Shamsul S.S."/>
            <person name="Arnold P."/>
            <person name="Schmitt E.K."/>
            <person name="Sanglier J.-J."/>
            <person name="Yeo T."/>
        </authorList>
    </citation>
    <scope>NUCLEOTIDE SEQUENCE [LARGE SCALE GENOMIC DNA]</scope>
    <source>
        <strain evidence="10">C296001</strain>
    </source>
</reference>
<dbReference type="OrthoDB" id="9791874at2"/>
<feature type="transmembrane region" description="Helical" evidence="7">
    <location>
        <begin position="122"/>
        <end position="142"/>
    </location>
</feature>
<sequence length="211" mass="21620">MLTANSDLQLGLDLVGVFVFALSGGLVAVRARLDLVGVVVLAWVAGLGGGMIRDVLIGDTPPVGVSDWRLMLAACVAGLITFALHPRVERIARLVRVLDAAGLAVFAVSGAMKAVLFSVAPVTAAVVGVITAVGGGLLRDVIVGQVPAVLRNELYAVPALLGSVVIVVAARLEHLTSLVVWAAVVLVFAVRMAAVVLDLNAPQPLRTGDPS</sequence>
<dbReference type="Pfam" id="PF03458">
    <property type="entry name" value="Gly_transporter"/>
    <property type="match status" value="2"/>
</dbReference>
<evidence type="ECO:0000256" key="4">
    <source>
        <dbReference type="ARBA" id="ARBA00022692"/>
    </source>
</evidence>
<dbReference type="PATRIC" id="fig|1631356.3.peg.1404"/>
<dbReference type="PANTHER" id="PTHR30506:SF3">
    <property type="entry name" value="UPF0126 INNER MEMBRANE PROTEIN YADS-RELATED"/>
    <property type="match status" value="1"/>
</dbReference>
<feature type="domain" description="Glycine transporter" evidence="8">
    <location>
        <begin position="97"/>
        <end position="170"/>
    </location>
</feature>
<keyword evidence="6 7" id="KW-0472">Membrane</keyword>
<dbReference type="Proteomes" id="UP000037397">
    <property type="component" value="Unassembled WGS sequence"/>
</dbReference>
<keyword evidence="3" id="KW-1003">Cell membrane</keyword>
<evidence type="ECO:0000313" key="9">
    <source>
        <dbReference type="EMBL" id="KNX39276.1"/>
    </source>
</evidence>
<gene>
    <name evidence="9" type="ORF">VV01_07290</name>
</gene>
<protein>
    <submittedName>
        <fullName evidence="9">Membrane protein</fullName>
    </submittedName>
</protein>
<evidence type="ECO:0000259" key="8">
    <source>
        <dbReference type="Pfam" id="PF03458"/>
    </source>
</evidence>
<dbReference type="InterPro" id="IPR005115">
    <property type="entry name" value="Gly_transporter"/>
</dbReference>
<keyword evidence="5 7" id="KW-1133">Transmembrane helix</keyword>
<name>A0A0L6CNA8_9MICO</name>
<dbReference type="EMBL" id="LAIR01000002">
    <property type="protein sequence ID" value="KNX39276.1"/>
    <property type="molecule type" value="Genomic_DNA"/>
</dbReference>
<evidence type="ECO:0000256" key="6">
    <source>
        <dbReference type="ARBA" id="ARBA00023136"/>
    </source>
</evidence>
<keyword evidence="10" id="KW-1185">Reference proteome</keyword>
<comment type="caution">
    <text evidence="9">The sequence shown here is derived from an EMBL/GenBank/DDBJ whole genome shotgun (WGS) entry which is preliminary data.</text>
</comment>
<feature type="transmembrane region" description="Helical" evidence="7">
    <location>
        <begin position="68"/>
        <end position="85"/>
    </location>
</feature>
<feature type="transmembrane region" description="Helical" evidence="7">
    <location>
        <begin position="154"/>
        <end position="172"/>
    </location>
</feature>
<dbReference type="AlphaFoldDB" id="A0A0L6CNA8"/>
<comment type="similarity">
    <text evidence="2">Belongs to the UPF0126 family.</text>
</comment>
<feature type="transmembrane region" description="Helical" evidence="7">
    <location>
        <begin position="36"/>
        <end position="56"/>
    </location>
</feature>
<feature type="transmembrane region" description="Helical" evidence="7">
    <location>
        <begin position="178"/>
        <end position="197"/>
    </location>
</feature>
<dbReference type="GO" id="GO:0005886">
    <property type="term" value="C:plasma membrane"/>
    <property type="evidence" value="ECO:0007669"/>
    <property type="project" value="UniProtKB-SubCell"/>
</dbReference>
<feature type="domain" description="Glycine transporter" evidence="8">
    <location>
        <begin position="12"/>
        <end position="85"/>
    </location>
</feature>
<keyword evidence="4 7" id="KW-0812">Transmembrane</keyword>
<accession>A0A0L6CNA8</accession>
<dbReference type="PANTHER" id="PTHR30506">
    <property type="entry name" value="INNER MEMBRANE PROTEIN"/>
    <property type="match status" value="1"/>
</dbReference>
<proteinExistence type="inferred from homology"/>
<evidence type="ECO:0000256" key="3">
    <source>
        <dbReference type="ARBA" id="ARBA00022475"/>
    </source>
</evidence>